<gene>
    <name evidence="1" type="ORF">LIER_08713</name>
</gene>
<evidence type="ECO:0000313" key="2">
    <source>
        <dbReference type="Proteomes" id="UP001454036"/>
    </source>
</evidence>
<sequence>MDEIIQMIQKNSEESVSQNKRLDIQGEKLRATLTAQSSSGIELQGEIEPNRKIEVNGGELKVNVEEPSSYVLTIPFPKRIVGYEVAHDIPGDNSPAEGENEHQLQQIQDFELKQCLYSIFA</sequence>
<name>A0AAV3PEC5_LITER</name>
<dbReference type="EMBL" id="BAABME010001429">
    <property type="protein sequence ID" value="GAA0149573.1"/>
    <property type="molecule type" value="Genomic_DNA"/>
</dbReference>
<proteinExistence type="predicted"/>
<keyword evidence="2" id="KW-1185">Reference proteome</keyword>
<reference evidence="1 2" key="1">
    <citation type="submission" date="2024-01" db="EMBL/GenBank/DDBJ databases">
        <title>The complete chloroplast genome sequence of Lithospermum erythrorhizon: insights into the phylogenetic relationship among Boraginaceae species and the maternal lineages of purple gromwells.</title>
        <authorList>
            <person name="Okada T."/>
            <person name="Watanabe K."/>
        </authorList>
    </citation>
    <scope>NUCLEOTIDE SEQUENCE [LARGE SCALE GENOMIC DNA]</scope>
</reference>
<protein>
    <submittedName>
        <fullName evidence="1">Uncharacterized protein</fullName>
    </submittedName>
</protein>
<organism evidence="1 2">
    <name type="scientific">Lithospermum erythrorhizon</name>
    <name type="common">Purple gromwell</name>
    <name type="synonym">Lithospermum officinale var. erythrorhizon</name>
    <dbReference type="NCBI Taxonomy" id="34254"/>
    <lineage>
        <taxon>Eukaryota</taxon>
        <taxon>Viridiplantae</taxon>
        <taxon>Streptophyta</taxon>
        <taxon>Embryophyta</taxon>
        <taxon>Tracheophyta</taxon>
        <taxon>Spermatophyta</taxon>
        <taxon>Magnoliopsida</taxon>
        <taxon>eudicotyledons</taxon>
        <taxon>Gunneridae</taxon>
        <taxon>Pentapetalae</taxon>
        <taxon>asterids</taxon>
        <taxon>lamiids</taxon>
        <taxon>Boraginales</taxon>
        <taxon>Boraginaceae</taxon>
        <taxon>Boraginoideae</taxon>
        <taxon>Lithospermeae</taxon>
        <taxon>Lithospermum</taxon>
    </lineage>
</organism>
<evidence type="ECO:0000313" key="1">
    <source>
        <dbReference type="EMBL" id="GAA0149573.1"/>
    </source>
</evidence>
<comment type="caution">
    <text evidence="1">The sequence shown here is derived from an EMBL/GenBank/DDBJ whole genome shotgun (WGS) entry which is preliminary data.</text>
</comment>
<dbReference type="AlphaFoldDB" id="A0AAV3PEC5"/>
<dbReference type="Proteomes" id="UP001454036">
    <property type="component" value="Unassembled WGS sequence"/>
</dbReference>
<accession>A0AAV3PEC5</accession>